<dbReference type="EMBL" id="CP048877">
    <property type="protein sequence ID" value="QIJ72778.1"/>
    <property type="molecule type" value="Genomic_DNA"/>
</dbReference>
<gene>
    <name evidence="1" type="ORF">G4V39_11035</name>
</gene>
<dbReference type="Proteomes" id="UP000502179">
    <property type="component" value="Chromosome"/>
</dbReference>
<protein>
    <submittedName>
        <fullName evidence="1">Uncharacterized protein</fullName>
    </submittedName>
</protein>
<dbReference type="RefSeq" id="WP_166032993.1">
    <property type="nucleotide sequence ID" value="NZ_CP048877.1"/>
</dbReference>
<dbReference type="AlphaFoldDB" id="A0A6G7PZA7"/>
<proteinExistence type="predicted"/>
<name>A0A6G7PZA7_9BACT</name>
<dbReference type="KEGG" id="tav:G4V39_11035"/>
<evidence type="ECO:0000313" key="2">
    <source>
        <dbReference type="Proteomes" id="UP000502179"/>
    </source>
</evidence>
<reference evidence="1 2" key="1">
    <citation type="submission" date="2020-02" db="EMBL/GenBank/DDBJ databases">
        <title>Genome analysis of Thermosulfuriphilus ammonigenes ST65T, an anaerobic thermophilic chemolithoautotrophic bacterium isolated from a deep-sea hydrothermal vent.</title>
        <authorList>
            <person name="Slobodkina G."/>
            <person name="Allioux M."/>
            <person name="Merkel A."/>
            <person name="Alain K."/>
            <person name="Jebbar M."/>
            <person name="Slobodkin A."/>
        </authorList>
    </citation>
    <scope>NUCLEOTIDE SEQUENCE [LARGE SCALE GENOMIC DNA]</scope>
    <source>
        <strain evidence="1 2">ST65</strain>
    </source>
</reference>
<accession>A0A6G7PZA7</accession>
<sequence length="100" mass="11005">MQKIPISLAREGMILAKEVTDSAGRVLCGPGTELSQRLLDRLANMGVQFVVVEGHPVAMPGEKSLEERLAELERRFEKVAGDPVLAMLKEVIQETMMEKG</sequence>
<evidence type="ECO:0000313" key="1">
    <source>
        <dbReference type="EMBL" id="QIJ72778.1"/>
    </source>
</evidence>
<keyword evidence="2" id="KW-1185">Reference proteome</keyword>
<organism evidence="1 2">
    <name type="scientific">Thermosulfuriphilus ammonigenes</name>
    <dbReference type="NCBI Taxonomy" id="1936021"/>
    <lineage>
        <taxon>Bacteria</taxon>
        <taxon>Pseudomonadati</taxon>
        <taxon>Thermodesulfobacteriota</taxon>
        <taxon>Thermodesulfobacteria</taxon>
        <taxon>Thermodesulfobacteriales</taxon>
        <taxon>Thermodesulfobacteriaceae</taxon>
        <taxon>Thermosulfuriphilus</taxon>
    </lineage>
</organism>